<feature type="transmembrane region" description="Helical" evidence="5">
    <location>
        <begin position="413"/>
        <end position="433"/>
    </location>
</feature>
<dbReference type="PROSITE" id="PS50850">
    <property type="entry name" value="MFS"/>
    <property type="match status" value="1"/>
</dbReference>
<dbReference type="Gene3D" id="1.20.1250.20">
    <property type="entry name" value="MFS general substrate transporter like domains"/>
    <property type="match status" value="2"/>
</dbReference>
<evidence type="ECO:0000256" key="4">
    <source>
        <dbReference type="SAM" id="MobiDB-lite"/>
    </source>
</evidence>
<dbReference type="InterPro" id="IPR036259">
    <property type="entry name" value="MFS_trans_sf"/>
</dbReference>
<feature type="transmembrane region" description="Helical" evidence="5">
    <location>
        <begin position="291"/>
        <end position="309"/>
    </location>
</feature>
<keyword evidence="1 5" id="KW-0812">Transmembrane</keyword>
<dbReference type="InterPro" id="IPR011701">
    <property type="entry name" value="MFS"/>
</dbReference>
<feature type="transmembrane region" description="Helical" evidence="5">
    <location>
        <begin position="135"/>
        <end position="152"/>
    </location>
</feature>
<organism evidence="7 8">
    <name type="scientific">Rhizobium freirei PRF 81</name>
    <dbReference type="NCBI Taxonomy" id="363754"/>
    <lineage>
        <taxon>Bacteria</taxon>
        <taxon>Pseudomonadati</taxon>
        <taxon>Pseudomonadota</taxon>
        <taxon>Alphaproteobacteria</taxon>
        <taxon>Hyphomicrobiales</taxon>
        <taxon>Rhizobiaceae</taxon>
        <taxon>Rhizobium/Agrobacterium group</taxon>
        <taxon>Rhizobium</taxon>
    </lineage>
</organism>
<feature type="transmembrane region" description="Helical" evidence="5">
    <location>
        <begin position="445"/>
        <end position="466"/>
    </location>
</feature>
<evidence type="ECO:0000313" key="7">
    <source>
        <dbReference type="EMBL" id="ENN87610.1"/>
    </source>
</evidence>
<protein>
    <submittedName>
        <fullName evidence="7">Putative monocarboxylate transporter, permease protein</fullName>
    </submittedName>
</protein>
<dbReference type="PANTHER" id="PTHR11360:SF290">
    <property type="entry name" value="MONOCARBOXYLATE MFS PERMEASE"/>
    <property type="match status" value="1"/>
</dbReference>
<feature type="domain" description="Major facilitator superfamily (MFS) profile" evidence="6">
    <location>
        <begin position="69"/>
        <end position="471"/>
    </location>
</feature>
<feature type="transmembrane region" description="Helical" evidence="5">
    <location>
        <begin position="192"/>
        <end position="214"/>
    </location>
</feature>
<dbReference type="PATRIC" id="fig|363754.4.peg.3004"/>
<feature type="transmembrane region" description="Helical" evidence="5">
    <location>
        <begin position="158"/>
        <end position="180"/>
    </location>
</feature>
<feature type="transmembrane region" description="Helical" evidence="5">
    <location>
        <begin position="65"/>
        <end position="89"/>
    </location>
</feature>
<comment type="caution">
    <text evidence="7">The sequence shown here is derived from an EMBL/GenBank/DDBJ whole genome shotgun (WGS) entry which is preliminary data.</text>
</comment>
<feature type="transmembrane region" description="Helical" evidence="5">
    <location>
        <begin position="380"/>
        <end position="401"/>
    </location>
</feature>
<evidence type="ECO:0000256" key="5">
    <source>
        <dbReference type="SAM" id="Phobius"/>
    </source>
</evidence>
<evidence type="ECO:0000259" key="6">
    <source>
        <dbReference type="PROSITE" id="PS50850"/>
    </source>
</evidence>
<reference evidence="7 8" key="1">
    <citation type="journal article" date="2012" name="BMC Genomics">
        <title>Genomic basis of broad host range and environmental adaptability of Rhizobium tropici CIAT 899 and Rhizobium sp. PRF 81 which are used in inoculants for common bean (Phaseolus vulgaris L.).</title>
        <authorList>
            <person name="Ormeno-Orrillo E."/>
            <person name="Menna P."/>
            <person name="Almeida L.G."/>
            <person name="Ollero F.J."/>
            <person name="Nicolas M.F."/>
            <person name="Pains Rodrigues E."/>
            <person name="Shigueyoshi Nakatani A."/>
            <person name="Silva Batista J.S."/>
            <person name="Oliveira Chueire L.M."/>
            <person name="Souza R.C."/>
            <person name="Ribeiro Vasconcelos A.T."/>
            <person name="Megias M."/>
            <person name="Hungria M."/>
            <person name="Martinez-Romero E."/>
        </authorList>
    </citation>
    <scope>NUCLEOTIDE SEQUENCE [LARGE SCALE GENOMIC DNA]</scope>
    <source>
        <strain evidence="7 8">PRF 81</strain>
    </source>
</reference>
<evidence type="ECO:0000256" key="3">
    <source>
        <dbReference type="ARBA" id="ARBA00023136"/>
    </source>
</evidence>
<dbReference type="InterPro" id="IPR020846">
    <property type="entry name" value="MFS_dom"/>
</dbReference>
<sequence>MPLHKRSSRENGKTLEADMVPPWPSAIERSRSAPVPDVKPRNPIGTHPMVSTVLASTLARRNIHYGWVVVAATFLTMLVTAGAMGAPGVLIKPLEDEFGWSTSSISSALAVRLVLFGLMGPFAAAFMNHFGVRKVIVFALGTICFGFIGSLFMTQVWQLLLCWGIIIGFGTGLTAMVLAATVSTRWFTKHRGLVIGMLSASSATGQLVFLPLMAELTTRYGWRATVIFVCGMIVVAAFVVLLLMRDRPSDVNLPLVGEIHITPPPPATRNLKAALASPLAILREASTTSTFWILFATFFICGLSTNGLIQTHFVTLCGDFGIVPVAAASVLAVMGIFDFVGTIGSGWLSDRFDNRWLLFWYYGLRGLSLVYLPFSNFTFYGLSIFAVFYGLDWIATVPPTVKIAADRFGREKAGLVFGWVFAGHQLGAATAAYGAGLTRTELNTYLPAFFVAGAFCLLAAILAITLQKSGSTSKEPAMAH</sequence>
<feature type="transmembrane region" description="Helical" evidence="5">
    <location>
        <begin position="220"/>
        <end position="243"/>
    </location>
</feature>
<feature type="transmembrane region" description="Helical" evidence="5">
    <location>
        <begin position="109"/>
        <end position="128"/>
    </location>
</feature>
<dbReference type="SUPFAM" id="SSF103473">
    <property type="entry name" value="MFS general substrate transporter"/>
    <property type="match status" value="1"/>
</dbReference>
<gene>
    <name evidence="7" type="ORF">RHSP_63533</name>
</gene>
<keyword evidence="8" id="KW-1185">Reference proteome</keyword>
<proteinExistence type="predicted"/>
<dbReference type="PANTHER" id="PTHR11360">
    <property type="entry name" value="MONOCARBOXYLATE TRANSPORTER"/>
    <property type="match status" value="1"/>
</dbReference>
<dbReference type="Pfam" id="PF07690">
    <property type="entry name" value="MFS_1"/>
    <property type="match status" value="1"/>
</dbReference>
<keyword evidence="2 5" id="KW-1133">Transmembrane helix</keyword>
<evidence type="ECO:0000313" key="8">
    <source>
        <dbReference type="Proteomes" id="UP000012429"/>
    </source>
</evidence>
<dbReference type="InterPro" id="IPR050327">
    <property type="entry name" value="Proton-linked_MCT"/>
</dbReference>
<feature type="transmembrane region" description="Helical" evidence="5">
    <location>
        <begin position="321"/>
        <end position="344"/>
    </location>
</feature>
<dbReference type="STRING" id="363754.RHSP_63533"/>
<dbReference type="CDD" id="cd17355">
    <property type="entry name" value="MFS_YcxA_like"/>
    <property type="match status" value="1"/>
</dbReference>
<keyword evidence="3 5" id="KW-0472">Membrane</keyword>
<evidence type="ECO:0000256" key="2">
    <source>
        <dbReference type="ARBA" id="ARBA00022989"/>
    </source>
</evidence>
<dbReference type="AlphaFoldDB" id="N6V179"/>
<dbReference type="EMBL" id="AQHN01000056">
    <property type="protein sequence ID" value="ENN87610.1"/>
    <property type="molecule type" value="Genomic_DNA"/>
</dbReference>
<name>N6V179_9HYPH</name>
<evidence type="ECO:0000256" key="1">
    <source>
        <dbReference type="ARBA" id="ARBA00022692"/>
    </source>
</evidence>
<accession>N6V179</accession>
<feature type="region of interest" description="Disordered" evidence="4">
    <location>
        <begin position="1"/>
        <end position="41"/>
    </location>
</feature>
<dbReference type="GO" id="GO:0022857">
    <property type="term" value="F:transmembrane transporter activity"/>
    <property type="evidence" value="ECO:0007669"/>
    <property type="project" value="InterPro"/>
</dbReference>
<dbReference type="Proteomes" id="UP000012429">
    <property type="component" value="Unassembled WGS sequence"/>
</dbReference>